<name>D3LC59_OENOE</name>
<dbReference type="Pfam" id="PF06896">
    <property type="entry name" value="Phage_TAC_3"/>
    <property type="match status" value="1"/>
</dbReference>
<dbReference type="GeneID" id="75065320"/>
<proteinExistence type="predicted"/>
<dbReference type="OrthoDB" id="2146112at2"/>
<gene>
    <name evidence="1" type="ORF">AWRIB429_1939</name>
</gene>
<protein>
    <submittedName>
        <fullName evidence="1">Uncharacterized protein</fullName>
    </submittedName>
</protein>
<evidence type="ECO:0000313" key="1">
    <source>
        <dbReference type="EMBL" id="EFD87506.1"/>
    </source>
</evidence>
<dbReference type="EMBL" id="ACSE01000033">
    <property type="protein sequence ID" value="EFD87506.1"/>
    <property type="molecule type" value="Genomic_DNA"/>
</dbReference>
<dbReference type="RefSeq" id="WP_002819737.1">
    <property type="nucleotide sequence ID" value="NZ_ACSE01000033.1"/>
</dbReference>
<organism evidence="1 2">
    <name type="scientific">Oenococcus oeni AWRIB429</name>
    <dbReference type="NCBI Taxonomy" id="655225"/>
    <lineage>
        <taxon>Bacteria</taxon>
        <taxon>Bacillati</taxon>
        <taxon>Bacillota</taxon>
        <taxon>Bacilli</taxon>
        <taxon>Lactobacillales</taxon>
        <taxon>Lactobacillaceae</taxon>
        <taxon>Oenococcus</taxon>
    </lineage>
</organism>
<accession>D3LC59</accession>
<evidence type="ECO:0000313" key="2">
    <source>
        <dbReference type="Proteomes" id="UP000003075"/>
    </source>
</evidence>
<comment type="caution">
    <text evidence="1">The sequence shown here is derived from an EMBL/GenBank/DDBJ whole genome shotgun (WGS) entry which is preliminary data.</text>
</comment>
<dbReference type="InterPro" id="IPR009681">
    <property type="entry name" value="Phage_TAC_Siphoviridae"/>
</dbReference>
<reference evidence="1 2" key="1">
    <citation type="journal article" date="2010" name="Appl. Microbiol. Biotechnol.">
        <title>Genotypic diversity in Oenococcus oeni by high-density microarray comparative genome hybridization and whole genome sequencing.</title>
        <authorList>
            <person name="Borneman A.R."/>
            <person name="Bartowsky E.J."/>
            <person name="McCarthy J."/>
            <person name="Chambers P.J."/>
        </authorList>
    </citation>
    <scope>NUCLEOTIDE SEQUENCE [LARGE SCALE GENOMIC DNA]</scope>
    <source>
        <strain evidence="1 2">AWRIB429</strain>
    </source>
</reference>
<sequence>MKITFKEFQEEPFEIKTTNRNMRRAINLQLAASKIDDTKGKDLLQISKDTMAFFDTEKAFFVDILGLNDDQAEAFEDLDFGHTMEMLGYLIVKMQNNGQADSVPETKSSAKK</sequence>
<dbReference type="Proteomes" id="UP000003075">
    <property type="component" value="Unassembled WGS sequence"/>
</dbReference>
<dbReference type="AlphaFoldDB" id="D3LC59"/>